<dbReference type="PANTHER" id="PTHR23416:SF23">
    <property type="entry name" value="ACETYLTRANSFERASE C18B11.09C-RELATED"/>
    <property type="match status" value="1"/>
</dbReference>
<evidence type="ECO:0000256" key="3">
    <source>
        <dbReference type="ARBA" id="ARBA00022679"/>
    </source>
</evidence>
<organism evidence="9 10">
    <name type="scientific">Achromobacter deleyi</name>
    <dbReference type="NCBI Taxonomy" id="1353891"/>
    <lineage>
        <taxon>Bacteria</taxon>
        <taxon>Pseudomonadati</taxon>
        <taxon>Pseudomonadota</taxon>
        <taxon>Betaproteobacteria</taxon>
        <taxon>Burkholderiales</taxon>
        <taxon>Alcaligenaceae</taxon>
        <taxon>Achromobacter</taxon>
    </lineage>
</organism>
<evidence type="ECO:0000313" key="10">
    <source>
        <dbReference type="Proteomes" id="UP000494111"/>
    </source>
</evidence>
<name>A0A6S7ADN5_9BURK</name>
<dbReference type="InterPro" id="IPR051159">
    <property type="entry name" value="Hexapeptide_acetyltransf"/>
</dbReference>
<dbReference type="CDD" id="cd03357">
    <property type="entry name" value="LbH_MAT_GAT"/>
    <property type="match status" value="1"/>
</dbReference>
<evidence type="ECO:0000256" key="6">
    <source>
        <dbReference type="ARBA" id="ARBA00055587"/>
    </source>
</evidence>
<feature type="compositionally biased region" description="Polar residues" evidence="8">
    <location>
        <begin position="13"/>
        <end position="24"/>
    </location>
</feature>
<protein>
    <recommendedName>
        <fullName evidence="7">Nodulation protein L</fullName>
    </recommendedName>
</protein>
<dbReference type="InterPro" id="IPR011004">
    <property type="entry name" value="Trimer_LpxA-like_sf"/>
</dbReference>
<dbReference type="GO" id="GO:0008374">
    <property type="term" value="F:O-acyltransferase activity"/>
    <property type="evidence" value="ECO:0007669"/>
    <property type="project" value="TreeGrafter"/>
</dbReference>
<accession>A0A6S7ADN5</accession>
<reference evidence="9 10" key="1">
    <citation type="submission" date="2020-04" db="EMBL/GenBank/DDBJ databases">
        <authorList>
            <person name="De Canck E."/>
        </authorList>
    </citation>
    <scope>NUCLEOTIDE SEQUENCE [LARGE SCALE GENOMIC DNA]</scope>
    <source>
        <strain evidence="9 10">LMG 3458</strain>
    </source>
</reference>
<dbReference type="Pfam" id="PF00132">
    <property type="entry name" value="Hexapep"/>
    <property type="match status" value="1"/>
</dbReference>
<proteinExistence type="inferred from homology"/>
<dbReference type="Pfam" id="PF14602">
    <property type="entry name" value="Hexapep_2"/>
    <property type="match status" value="1"/>
</dbReference>
<dbReference type="InterPro" id="IPR001451">
    <property type="entry name" value="Hexapep"/>
</dbReference>
<comment type="function">
    <text evidence="6">Acetyltransferase implicated in the O-acetylation of Nod factors.</text>
</comment>
<dbReference type="Gene3D" id="2.160.10.10">
    <property type="entry name" value="Hexapeptide repeat proteins"/>
    <property type="match status" value="1"/>
</dbReference>
<evidence type="ECO:0000256" key="7">
    <source>
        <dbReference type="ARBA" id="ARBA00067695"/>
    </source>
</evidence>
<dbReference type="AlphaFoldDB" id="A0A6S7ADN5"/>
<dbReference type="FunFam" id="2.160.10.10:FF:000025">
    <property type="entry name" value="Hexapeptide-repeat containing-acetyltransferase"/>
    <property type="match status" value="1"/>
</dbReference>
<dbReference type="PANTHER" id="PTHR23416">
    <property type="entry name" value="SIALIC ACID SYNTHASE-RELATED"/>
    <property type="match status" value="1"/>
</dbReference>
<evidence type="ECO:0000256" key="4">
    <source>
        <dbReference type="ARBA" id="ARBA00022737"/>
    </source>
</evidence>
<evidence type="ECO:0000256" key="8">
    <source>
        <dbReference type="SAM" id="MobiDB-lite"/>
    </source>
</evidence>
<keyword evidence="4" id="KW-0677">Repeat</keyword>
<gene>
    <name evidence="9" type="primary">dapH_1</name>
    <name evidence="9" type="ORF">LMG3458_04490</name>
</gene>
<dbReference type="SUPFAM" id="SSF51161">
    <property type="entry name" value="Trimeric LpxA-like enzymes"/>
    <property type="match status" value="1"/>
</dbReference>
<sequence>MAQPANLDDTGKASASSTLSVQTMPNPPSTTIPRKTPESAAMVASVKRALRITPVLNRLTYDDTDQIRAVFSELIGQTLDERFSLIPPFYTTGGDSIRIGRNVFINQNCTMYDLGGIDIGDDVLIGPNVSLITSGHPLDPAERHRSVVAKPIVIGKNVWIAAGVTVIGGVTVGDNAVIGAGSVVTRDVPANTLVGGNPARVIRAIAEDADPGCGR</sequence>
<dbReference type="PROSITE" id="PS00101">
    <property type="entry name" value="HEXAPEP_TRANSFERASES"/>
    <property type="match status" value="1"/>
</dbReference>
<keyword evidence="5 9" id="KW-0012">Acyltransferase</keyword>
<keyword evidence="2" id="KW-0536">Nodulation</keyword>
<comment type="similarity">
    <text evidence="1">Belongs to the transferase hexapeptide repeat family.</text>
</comment>
<evidence type="ECO:0000313" key="9">
    <source>
        <dbReference type="EMBL" id="CAB3727052.1"/>
    </source>
</evidence>
<keyword evidence="3 9" id="KW-0808">Transferase</keyword>
<evidence type="ECO:0000256" key="2">
    <source>
        <dbReference type="ARBA" id="ARBA00022458"/>
    </source>
</evidence>
<evidence type="ECO:0000256" key="5">
    <source>
        <dbReference type="ARBA" id="ARBA00023315"/>
    </source>
</evidence>
<dbReference type="Proteomes" id="UP000494111">
    <property type="component" value="Unassembled WGS sequence"/>
</dbReference>
<feature type="region of interest" description="Disordered" evidence="8">
    <location>
        <begin position="1"/>
        <end position="38"/>
    </location>
</feature>
<dbReference type="InterPro" id="IPR018357">
    <property type="entry name" value="Hexapep_transf_CS"/>
</dbReference>
<dbReference type="EMBL" id="CADIJO010000018">
    <property type="protein sequence ID" value="CAB3727052.1"/>
    <property type="molecule type" value="Genomic_DNA"/>
</dbReference>
<evidence type="ECO:0000256" key="1">
    <source>
        <dbReference type="ARBA" id="ARBA00007274"/>
    </source>
</evidence>